<gene>
    <name evidence="1" type="ORF">MACJ_003529</name>
</gene>
<proteinExistence type="predicted"/>
<dbReference type="Proteomes" id="UP000244803">
    <property type="component" value="Chromosome 1"/>
</dbReference>
<sequence>MSQVVGTVEGDSEPKSIIETKIIDSFKDMYAHLGYVSHYIGKRASEISENNIINQKVLQKIQELSNRNCVIMGIKDRNEIPYLKSTLELEGKYKDENEETFRNLRKVESDIGKVLRNISEMVKMWKRHFENLTESPDWEKGMARNQNLYPLLFNDYLFIFYEIAGKIVEEYKVEPREADGEEMYAKGIFMEGLKMQSKRKSFVSAKEDIDLATLTKATFVPNTLLLERIFYDVERQIPQYSDQMETLISVFHKYRRNMELM</sequence>
<evidence type="ECO:0000313" key="1">
    <source>
        <dbReference type="EMBL" id="UVC54194.1"/>
    </source>
</evidence>
<evidence type="ECO:0000313" key="2">
    <source>
        <dbReference type="Proteomes" id="UP000244803"/>
    </source>
</evidence>
<name>A0A976SKH6_THEOR</name>
<accession>A0A976SKH6</accession>
<reference evidence="1" key="1">
    <citation type="submission" date="2022-07" db="EMBL/GenBank/DDBJ databases">
        <title>Evaluation of T. orientalis genome assembly methods using nanopore sequencing and analysis of variation between genomes.</title>
        <authorList>
            <person name="Yam J."/>
            <person name="Micallef M.L."/>
            <person name="Liu M."/>
            <person name="Djordjevic S.P."/>
            <person name="Bogema D.R."/>
            <person name="Jenkins C."/>
        </authorList>
    </citation>
    <scope>NUCLEOTIDE SEQUENCE</scope>
    <source>
        <strain evidence="1">Fish Creek</strain>
    </source>
</reference>
<organism evidence="1 2">
    <name type="scientific">Theileria orientalis</name>
    <dbReference type="NCBI Taxonomy" id="68886"/>
    <lineage>
        <taxon>Eukaryota</taxon>
        <taxon>Sar</taxon>
        <taxon>Alveolata</taxon>
        <taxon>Apicomplexa</taxon>
        <taxon>Aconoidasida</taxon>
        <taxon>Piroplasmida</taxon>
        <taxon>Theileriidae</taxon>
        <taxon>Theileria</taxon>
    </lineage>
</organism>
<dbReference type="EMBL" id="CP056065">
    <property type="protein sequence ID" value="UVC54194.1"/>
    <property type="molecule type" value="Genomic_DNA"/>
</dbReference>
<dbReference type="AlphaFoldDB" id="A0A976SKH6"/>
<protein>
    <submittedName>
        <fullName evidence="1">Uncharacterized protein</fullName>
    </submittedName>
</protein>